<dbReference type="Proteomes" id="UP000324800">
    <property type="component" value="Unassembled WGS sequence"/>
</dbReference>
<reference evidence="6 7" key="1">
    <citation type="submission" date="2019-03" db="EMBL/GenBank/DDBJ databases">
        <title>Single cell metagenomics reveals metabolic interactions within the superorganism composed of flagellate Streblomastix strix and complex community of Bacteroidetes bacteria on its surface.</title>
        <authorList>
            <person name="Treitli S.C."/>
            <person name="Kolisko M."/>
            <person name="Husnik F."/>
            <person name="Keeling P."/>
            <person name="Hampl V."/>
        </authorList>
    </citation>
    <scope>NUCLEOTIDE SEQUENCE [LARGE SCALE GENOMIC DNA]</scope>
    <source>
        <strain evidence="6">ST1C</strain>
    </source>
</reference>
<dbReference type="AlphaFoldDB" id="A0A5J4WBY6"/>
<keyword evidence="5" id="KW-1133">Transmembrane helix</keyword>
<evidence type="ECO:0000256" key="3">
    <source>
        <dbReference type="ARBA" id="ARBA00023004"/>
    </source>
</evidence>
<keyword evidence="5" id="KW-0472">Membrane</keyword>
<dbReference type="GO" id="GO:0046872">
    <property type="term" value="F:metal ion binding"/>
    <property type="evidence" value="ECO:0007669"/>
    <property type="project" value="UniProtKB-KW"/>
</dbReference>
<evidence type="ECO:0000313" key="6">
    <source>
        <dbReference type="EMBL" id="KAA6392330.1"/>
    </source>
</evidence>
<dbReference type="InterPro" id="IPR035938">
    <property type="entry name" value="Hemerythrin-like_sf"/>
</dbReference>
<comment type="caution">
    <text evidence="6">The sequence shown here is derived from an EMBL/GenBank/DDBJ whole genome shotgun (WGS) entry which is preliminary data.</text>
</comment>
<gene>
    <name evidence="6" type="ORF">EZS28_012143</name>
</gene>
<protein>
    <submittedName>
        <fullName evidence="6">Uncharacterized protein</fullName>
    </submittedName>
</protein>
<feature type="transmembrane region" description="Helical" evidence="5">
    <location>
        <begin position="59"/>
        <end position="84"/>
    </location>
</feature>
<organism evidence="6 7">
    <name type="scientific">Streblomastix strix</name>
    <dbReference type="NCBI Taxonomy" id="222440"/>
    <lineage>
        <taxon>Eukaryota</taxon>
        <taxon>Metamonada</taxon>
        <taxon>Preaxostyla</taxon>
        <taxon>Oxymonadida</taxon>
        <taxon>Streblomastigidae</taxon>
        <taxon>Streblomastix</taxon>
    </lineage>
</organism>
<keyword evidence="5" id="KW-0812">Transmembrane</keyword>
<feature type="region of interest" description="Disordered" evidence="4">
    <location>
        <begin position="255"/>
        <end position="274"/>
    </location>
</feature>
<name>A0A5J4WBY6_9EUKA</name>
<dbReference type="SUPFAM" id="SSF47188">
    <property type="entry name" value="Hemerythrin-like"/>
    <property type="match status" value="1"/>
</dbReference>
<evidence type="ECO:0000256" key="4">
    <source>
        <dbReference type="SAM" id="MobiDB-lite"/>
    </source>
</evidence>
<evidence type="ECO:0000256" key="2">
    <source>
        <dbReference type="ARBA" id="ARBA00022723"/>
    </source>
</evidence>
<dbReference type="EMBL" id="SNRW01002578">
    <property type="protein sequence ID" value="KAA6392330.1"/>
    <property type="molecule type" value="Genomic_DNA"/>
</dbReference>
<dbReference type="Gene3D" id="1.20.120.50">
    <property type="entry name" value="Hemerythrin-like"/>
    <property type="match status" value="1"/>
</dbReference>
<accession>A0A5J4WBY6</accession>
<comment type="similarity">
    <text evidence="1">Belongs to the hemerythrin family.</text>
</comment>
<evidence type="ECO:0000256" key="5">
    <source>
        <dbReference type="SAM" id="Phobius"/>
    </source>
</evidence>
<sequence>MRLYVTHMKEMNPSELNIKTDEIRYIASSVRYDLREGVDDLTVRITNEGVTKIKQSQTILIIVMAISIVFIFVTLIFNSLVWGFDMQAESDRSLRLLDLMPVDENEKEMIFLPSMRTGYVKMDKEREQIMEIGKELIEFIDNKGHISELMSHFNQLMIQTYRTFQAEEKEMRNRKYDLEYAKEHTLIHLLLRQRLTMLGDQLRSSSGKLDSIRSTVRRTLSRLYDKHFCIQDIELVEEMIPPEERVMKNFGQDGDQQAENVQDGDAQSNLESTL</sequence>
<keyword evidence="3" id="KW-0408">Iron</keyword>
<evidence type="ECO:0000256" key="1">
    <source>
        <dbReference type="ARBA" id="ARBA00010587"/>
    </source>
</evidence>
<keyword evidence="2" id="KW-0479">Metal-binding</keyword>
<evidence type="ECO:0000313" key="7">
    <source>
        <dbReference type="Proteomes" id="UP000324800"/>
    </source>
</evidence>
<proteinExistence type="inferred from homology"/>